<reference evidence="5" key="2">
    <citation type="submission" date="2018-03" db="EMBL/GenBank/DDBJ databases">
        <title>The Triticum urartu genome reveals the dynamic nature of wheat genome evolution.</title>
        <authorList>
            <person name="Ling H."/>
            <person name="Ma B."/>
            <person name="Shi X."/>
            <person name="Liu H."/>
            <person name="Dong L."/>
            <person name="Sun H."/>
            <person name="Cao Y."/>
            <person name="Gao Q."/>
            <person name="Zheng S."/>
            <person name="Li Y."/>
            <person name="Yu Y."/>
            <person name="Du H."/>
            <person name="Qi M."/>
            <person name="Li Y."/>
            <person name="Yu H."/>
            <person name="Cui Y."/>
            <person name="Wang N."/>
            <person name="Chen C."/>
            <person name="Wu H."/>
            <person name="Zhao Y."/>
            <person name="Zhang J."/>
            <person name="Li Y."/>
            <person name="Zhou W."/>
            <person name="Zhang B."/>
            <person name="Hu W."/>
            <person name="Eijk M."/>
            <person name="Tang J."/>
            <person name="Witsenboer H."/>
            <person name="Zhao S."/>
            <person name="Li Z."/>
            <person name="Zhang A."/>
            <person name="Wang D."/>
            <person name="Liang C."/>
        </authorList>
    </citation>
    <scope>NUCLEOTIDE SEQUENCE [LARGE SCALE GENOMIC DNA]</scope>
    <source>
        <strain evidence="5">cv. G1812</strain>
    </source>
</reference>
<evidence type="ECO:0000256" key="3">
    <source>
        <dbReference type="SAM" id="SignalP"/>
    </source>
</evidence>
<feature type="signal peptide" evidence="3">
    <location>
        <begin position="1"/>
        <end position="23"/>
    </location>
</feature>
<dbReference type="Gramene" id="TuG1812G0300000333.01.T01">
    <property type="protein sequence ID" value="TuG1812G0300000333.01.T01.cds369004"/>
    <property type="gene ID" value="TuG1812G0300000333.01"/>
</dbReference>
<name>A0A8R7TRA2_TRIUA</name>
<evidence type="ECO:0000313" key="6">
    <source>
        <dbReference type="Proteomes" id="UP000015106"/>
    </source>
</evidence>
<reference evidence="6" key="1">
    <citation type="journal article" date="2013" name="Nature">
        <title>Draft genome of the wheat A-genome progenitor Triticum urartu.</title>
        <authorList>
            <person name="Ling H.Q."/>
            <person name="Zhao S."/>
            <person name="Liu D."/>
            <person name="Wang J."/>
            <person name="Sun H."/>
            <person name="Zhang C."/>
            <person name="Fan H."/>
            <person name="Li D."/>
            <person name="Dong L."/>
            <person name="Tao Y."/>
            <person name="Gao C."/>
            <person name="Wu H."/>
            <person name="Li Y."/>
            <person name="Cui Y."/>
            <person name="Guo X."/>
            <person name="Zheng S."/>
            <person name="Wang B."/>
            <person name="Yu K."/>
            <person name="Liang Q."/>
            <person name="Yang W."/>
            <person name="Lou X."/>
            <person name="Chen J."/>
            <person name="Feng M."/>
            <person name="Jian J."/>
            <person name="Zhang X."/>
            <person name="Luo G."/>
            <person name="Jiang Y."/>
            <person name="Liu J."/>
            <person name="Wang Z."/>
            <person name="Sha Y."/>
            <person name="Zhang B."/>
            <person name="Wu H."/>
            <person name="Tang D."/>
            <person name="Shen Q."/>
            <person name="Xue P."/>
            <person name="Zou S."/>
            <person name="Wang X."/>
            <person name="Liu X."/>
            <person name="Wang F."/>
            <person name="Yang Y."/>
            <person name="An X."/>
            <person name="Dong Z."/>
            <person name="Zhang K."/>
            <person name="Zhang X."/>
            <person name="Luo M.C."/>
            <person name="Dvorak J."/>
            <person name="Tong Y."/>
            <person name="Wang J."/>
            <person name="Yang H."/>
            <person name="Li Z."/>
            <person name="Wang D."/>
            <person name="Zhang A."/>
            <person name="Wang J."/>
        </authorList>
    </citation>
    <scope>NUCLEOTIDE SEQUENCE</scope>
    <source>
        <strain evidence="6">cv. G1812</strain>
    </source>
</reference>
<organism evidence="5 6">
    <name type="scientific">Triticum urartu</name>
    <name type="common">Red wild einkorn</name>
    <name type="synonym">Crithodium urartu</name>
    <dbReference type="NCBI Taxonomy" id="4572"/>
    <lineage>
        <taxon>Eukaryota</taxon>
        <taxon>Viridiplantae</taxon>
        <taxon>Streptophyta</taxon>
        <taxon>Embryophyta</taxon>
        <taxon>Tracheophyta</taxon>
        <taxon>Spermatophyta</taxon>
        <taxon>Magnoliopsida</taxon>
        <taxon>Liliopsida</taxon>
        <taxon>Poales</taxon>
        <taxon>Poaceae</taxon>
        <taxon>BOP clade</taxon>
        <taxon>Pooideae</taxon>
        <taxon>Triticodae</taxon>
        <taxon>Triticeae</taxon>
        <taxon>Triticinae</taxon>
        <taxon>Triticum</taxon>
    </lineage>
</organism>
<dbReference type="PANTHER" id="PTHR33138:SF9">
    <property type="entry name" value="OS01G0136500 PROTEIN"/>
    <property type="match status" value="1"/>
</dbReference>
<dbReference type="GO" id="GO:0016020">
    <property type="term" value="C:membrane"/>
    <property type="evidence" value="ECO:0007669"/>
    <property type="project" value="UniProtKB-SubCell"/>
</dbReference>
<dbReference type="EnsemblPlants" id="TuG1812G0300000333.01.T01">
    <property type="protein sequence ID" value="TuG1812G0300000333.01.T01.cds369004"/>
    <property type="gene ID" value="TuG1812G0300000333.01"/>
</dbReference>
<reference evidence="5" key="3">
    <citation type="submission" date="2022-06" db="UniProtKB">
        <authorList>
            <consortium name="EnsemblPlants"/>
        </authorList>
    </citation>
    <scope>IDENTIFICATION</scope>
</reference>
<evidence type="ECO:0000259" key="4">
    <source>
        <dbReference type="Pfam" id="PF13947"/>
    </source>
</evidence>
<protein>
    <recommendedName>
        <fullName evidence="4">Wall-associated receptor kinase galacturonan-binding domain-containing protein</fullName>
    </recommendedName>
</protein>
<accession>A0A8R7TRA2</accession>
<dbReference type="PANTHER" id="PTHR33138">
    <property type="entry name" value="OS01G0690200 PROTEIN"/>
    <property type="match status" value="1"/>
</dbReference>
<sequence>MHGRFLILVWAWCFPLMLAVTAAEEQQGEGCSAKCGNVTILNPFWFTDLETGRSCGSPGSRDFELTCYNGSYPLLPSSVPNNAGFAVMDISYRERSLRIVDLSKLELFQVSSSCLPMWNTSVKLAPQFRIDPINLSLISYNCTEEAGAAARQEKELVQATTMRCVNTSNAFVRAGVPYDPAGDYAGYALEGCDALVVPVLGSSARANASDYERLIRDGFHLTWELPP</sequence>
<dbReference type="Pfam" id="PF13947">
    <property type="entry name" value="GUB_WAK_bind"/>
    <property type="match status" value="1"/>
</dbReference>
<evidence type="ECO:0000313" key="5">
    <source>
        <dbReference type="EnsemblPlants" id="TuG1812G0300000333.01.T01.cds369004"/>
    </source>
</evidence>
<dbReference type="AlphaFoldDB" id="A0A8R7TRA2"/>
<dbReference type="InterPro" id="IPR025287">
    <property type="entry name" value="WAK_GUB"/>
</dbReference>
<proteinExistence type="predicted"/>
<feature type="domain" description="Wall-associated receptor kinase galacturonan-binding" evidence="4">
    <location>
        <begin position="31"/>
        <end position="101"/>
    </location>
</feature>
<comment type="subcellular location">
    <subcellularLocation>
        <location evidence="1">Membrane</location>
        <topology evidence="1">Single-pass membrane protein</topology>
    </subcellularLocation>
</comment>
<keyword evidence="2 3" id="KW-0732">Signal</keyword>
<keyword evidence="6" id="KW-1185">Reference proteome</keyword>
<dbReference type="Proteomes" id="UP000015106">
    <property type="component" value="Chromosome 3"/>
</dbReference>
<evidence type="ECO:0000256" key="2">
    <source>
        <dbReference type="ARBA" id="ARBA00022729"/>
    </source>
</evidence>
<dbReference type="GO" id="GO:0030247">
    <property type="term" value="F:polysaccharide binding"/>
    <property type="evidence" value="ECO:0007669"/>
    <property type="project" value="InterPro"/>
</dbReference>
<evidence type="ECO:0000256" key="1">
    <source>
        <dbReference type="ARBA" id="ARBA00004167"/>
    </source>
</evidence>
<feature type="chain" id="PRO_5035781680" description="Wall-associated receptor kinase galacturonan-binding domain-containing protein" evidence="3">
    <location>
        <begin position="24"/>
        <end position="227"/>
    </location>
</feature>